<dbReference type="EMBL" id="JASMQC010000030">
    <property type="protein sequence ID" value="KAK1932345.1"/>
    <property type="molecule type" value="Genomic_DNA"/>
</dbReference>
<feature type="domain" description="HAT C-terminal dimerisation" evidence="1">
    <location>
        <begin position="141"/>
        <end position="194"/>
    </location>
</feature>
<evidence type="ECO:0000313" key="2">
    <source>
        <dbReference type="EMBL" id="KAK1932345.1"/>
    </source>
</evidence>
<protein>
    <recommendedName>
        <fullName evidence="1">HAT C-terminal dimerisation domain-containing protein</fullName>
    </recommendedName>
</protein>
<name>A0AAD9LDE2_9STRA</name>
<reference evidence="2" key="1">
    <citation type="submission" date="2023-08" db="EMBL/GenBank/DDBJ databases">
        <title>Reference Genome Resource for the Citrus Pathogen Phytophthora citrophthora.</title>
        <authorList>
            <person name="Moller H."/>
            <person name="Coetzee B."/>
            <person name="Rose L.J."/>
            <person name="Van Niekerk J.M."/>
        </authorList>
    </citation>
    <scope>NUCLEOTIDE SEQUENCE</scope>
    <source>
        <strain evidence="2">STE-U-9442</strain>
    </source>
</reference>
<proteinExistence type="predicted"/>
<keyword evidence="3" id="KW-1185">Reference proteome</keyword>
<dbReference type="GO" id="GO:0046983">
    <property type="term" value="F:protein dimerization activity"/>
    <property type="evidence" value="ECO:0007669"/>
    <property type="project" value="InterPro"/>
</dbReference>
<dbReference type="Proteomes" id="UP001259832">
    <property type="component" value="Unassembled WGS sequence"/>
</dbReference>
<gene>
    <name evidence="2" type="ORF">P3T76_012339</name>
</gene>
<accession>A0AAD9LDE2</accession>
<organism evidence="2 3">
    <name type="scientific">Phytophthora citrophthora</name>
    <dbReference type="NCBI Taxonomy" id="4793"/>
    <lineage>
        <taxon>Eukaryota</taxon>
        <taxon>Sar</taxon>
        <taxon>Stramenopiles</taxon>
        <taxon>Oomycota</taxon>
        <taxon>Peronosporomycetes</taxon>
        <taxon>Peronosporales</taxon>
        <taxon>Peronosporaceae</taxon>
        <taxon>Phytophthora</taxon>
    </lineage>
</organism>
<dbReference type="Pfam" id="PF05699">
    <property type="entry name" value="Dimer_Tnp_hAT"/>
    <property type="match status" value="1"/>
</dbReference>
<evidence type="ECO:0000313" key="3">
    <source>
        <dbReference type="Proteomes" id="UP001259832"/>
    </source>
</evidence>
<comment type="caution">
    <text evidence="2">The sequence shown here is derived from an EMBL/GenBank/DDBJ whole genome shotgun (WGS) entry which is preliminary data.</text>
</comment>
<dbReference type="InterPro" id="IPR008906">
    <property type="entry name" value="HATC_C_dom"/>
</dbReference>
<dbReference type="AlphaFoldDB" id="A0AAD9LDE2"/>
<sequence>MTTRALLHEAFHRVFFRRYTDRHVMTSCSYAFEMQLLLHPNFKNPDGALKKVVRRSNLQAGASQQVTDRHYAKVRRKVIDRVRNIMVAVDTQPISPGIVAPPPEVGFSEGVMGLFAETADEVVLPPAETQTSLHEQRIDKELDRYLATSTSLRAVRPGEPEPVLSFWKCQQEHRNFRLLCLVARVLFSIPSASA</sequence>
<evidence type="ECO:0000259" key="1">
    <source>
        <dbReference type="Pfam" id="PF05699"/>
    </source>
</evidence>